<name>A0A7W3TPV2_9GAMM</name>
<sequence>MPPRFHFSAPHARSIGEAPGALVDLVNWASAAYADLKQMVVSLVASLLPFVPDSAVSFALDAAMAAVGLPPSIPNVDELMEGGADYLAVQMAAQILTPASGPLAGMAAREARDRIREQTRKALLEAAHDIARKRADATTWCMRRITEPYFEVTENRGQSALFVRSFSAPCKWPGPIDHLT</sequence>
<dbReference type="Proteomes" id="UP000523196">
    <property type="component" value="Unassembled WGS sequence"/>
</dbReference>
<dbReference type="AlphaFoldDB" id="A0A7W3TPV2"/>
<organism evidence="1 2">
    <name type="scientific">Marilutibacter spongiae</name>
    <dbReference type="NCBI Taxonomy" id="2025720"/>
    <lineage>
        <taxon>Bacteria</taxon>
        <taxon>Pseudomonadati</taxon>
        <taxon>Pseudomonadota</taxon>
        <taxon>Gammaproteobacteria</taxon>
        <taxon>Lysobacterales</taxon>
        <taxon>Lysobacteraceae</taxon>
        <taxon>Marilutibacter</taxon>
    </lineage>
</organism>
<reference evidence="1 2" key="1">
    <citation type="submission" date="2020-08" db="EMBL/GenBank/DDBJ databases">
        <authorList>
            <person name="Xu S."/>
            <person name="Li A."/>
        </authorList>
    </citation>
    <scope>NUCLEOTIDE SEQUENCE [LARGE SCALE GENOMIC DNA]</scope>
    <source>
        <strain evidence="1 2">119BY6-57</strain>
    </source>
</reference>
<evidence type="ECO:0000313" key="2">
    <source>
        <dbReference type="Proteomes" id="UP000523196"/>
    </source>
</evidence>
<protein>
    <submittedName>
        <fullName evidence="1">Uncharacterized protein</fullName>
    </submittedName>
</protein>
<gene>
    <name evidence="1" type="ORF">H4F98_16550</name>
</gene>
<dbReference type="EMBL" id="JACHTF010000034">
    <property type="protein sequence ID" value="MBB1062181.1"/>
    <property type="molecule type" value="Genomic_DNA"/>
</dbReference>
<comment type="caution">
    <text evidence="1">The sequence shown here is derived from an EMBL/GenBank/DDBJ whole genome shotgun (WGS) entry which is preliminary data.</text>
</comment>
<dbReference type="RefSeq" id="WP_182688931.1">
    <property type="nucleotide sequence ID" value="NZ_JACHTF010000034.1"/>
</dbReference>
<evidence type="ECO:0000313" key="1">
    <source>
        <dbReference type="EMBL" id="MBB1062181.1"/>
    </source>
</evidence>
<accession>A0A7W3TPV2</accession>
<keyword evidence="2" id="KW-1185">Reference proteome</keyword>
<proteinExistence type="predicted"/>